<accession>A0A4Y7IH61</accession>
<evidence type="ECO:0000313" key="2">
    <source>
        <dbReference type="Proteomes" id="UP000316621"/>
    </source>
</evidence>
<name>A0A4Y7IH61_PAPSO</name>
<sequence length="80" mass="9016">MMFENSHPYPTVLIPALLTVGNIITGDDRQTQVGDIIDYGMYIIYHIYSKAMSWMLFPTNEIEVGFPGFLSSVVVEDSIL</sequence>
<dbReference type="STRING" id="3469.A0A4Y7IH61"/>
<keyword evidence="2" id="KW-1185">Reference proteome</keyword>
<reference evidence="1 2" key="1">
    <citation type="journal article" date="2018" name="Science">
        <title>The opium poppy genome and morphinan production.</title>
        <authorList>
            <person name="Guo L."/>
            <person name="Winzer T."/>
            <person name="Yang X."/>
            <person name="Li Y."/>
            <person name="Ning Z."/>
            <person name="He Z."/>
            <person name="Teodor R."/>
            <person name="Lu Y."/>
            <person name="Bowser T.A."/>
            <person name="Graham I.A."/>
            <person name="Ye K."/>
        </authorList>
    </citation>
    <scope>NUCLEOTIDE SEQUENCE [LARGE SCALE GENOMIC DNA]</scope>
    <source>
        <strain evidence="2">cv. HN1</strain>
        <tissue evidence="1">Leaves</tissue>
    </source>
</reference>
<evidence type="ECO:0000313" key="1">
    <source>
        <dbReference type="EMBL" id="RZC47396.1"/>
    </source>
</evidence>
<dbReference type="Proteomes" id="UP000316621">
    <property type="component" value="Chromosome 1"/>
</dbReference>
<dbReference type="AlphaFoldDB" id="A0A4Y7IH61"/>
<proteinExistence type="predicted"/>
<dbReference type="Gramene" id="RZC47396">
    <property type="protein sequence ID" value="RZC47396"/>
    <property type="gene ID" value="C5167_040343"/>
</dbReference>
<dbReference type="EMBL" id="CM010715">
    <property type="protein sequence ID" value="RZC47396.1"/>
    <property type="molecule type" value="Genomic_DNA"/>
</dbReference>
<gene>
    <name evidence="1" type="ORF">C5167_040343</name>
</gene>
<organism evidence="1 2">
    <name type="scientific">Papaver somniferum</name>
    <name type="common">Opium poppy</name>
    <dbReference type="NCBI Taxonomy" id="3469"/>
    <lineage>
        <taxon>Eukaryota</taxon>
        <taxon>Viridiplantae</taxon>
        <taxon>Streptophyta</taxon>
        <taxon>Embryophyta</taxon>
        <taxon>Tracheophyta</taxon>
        <taxon>Spermatophyta</taxon>
        <taxon>Magnoliopsida</taxon>
        <taxon>Ranunculales</taxon>
        <taxon>Papaveraceae</taxon>
        <taxon>Papaveroideae</taxon>
        <taxon>Papaver</taxon>
    </lineage>
</organism>
<protein>
    <submittedName>
        <fullName evidence="1">Uncharacterized protein</fullName>
    </submittedName>
</protein>